<dbReference type="InParanoid" id="A0A2V0NX08"/>
<dbReference type="PANTHER" id="PTHR11802">
    <property type="entry name" value="SERINE PROTEASE FAMILY S10 SERINE CARBOXYPEPTIDASE"/>
    <property type="match status" value="1"/>
</dbReference>
<dbReference type="FunFam" id="3.40.50.1820:FF:000211">
    <property type="entry name" value="Carboxypeptidase"/>
    <property type="match status" value="1"/>
</dbReference>
<dbReference type="AlphaFoldDB" id="A0A2V0NX08"/>
<comment type="similarity">
    <text evidence="1 5">Belongs to the peptidase S10 family.</text>
</comment>
<name>A0A2V0NX08_9CHLO</name>
<evidence type="ECO:0000313" key="8">
    <source>
        <dbReference type="Proteomes" id="UP000247498"/>
    </source>
</evidence>
<organism evidence="7 8">
    <name type="scientific">Raphidocelis subcapitata</name>
    <dbReference type="NCBI Taxonomy" id="307507"/>
    <lineage>
        <taxon>Eukaryota</taxon>
        <taxon>Viridiplantae</taxon>
        <taxon>Chlorophyta</taxon>
        <taxon>core chlorophytes</taxon>
        <taxon>Chlorophyceae</taxon>
        <taxon>CS clade</taxon>
        <taxon>Sphaeropleales</taxon>
        <taxon>Selenastraceae</taxon>
        <taxon>Raphidocelis</taxon>
    </lineage>
</organism>
<feature type="signal peptide" evidence="5">
    <location>
        <begin position="1"/>
        <end position="26"/>
    </location>
</feature>
<evidence type="ECO:0000256" key="3">
    <source>
        <dbReference type="ARBA" id="ARBA00023157"/>
    </source>
</evidence>
<dbReference type="Proteomes" id="UP000247498">
    <property type="component" value="Unassembled WGS sequence"/>
</dbReference>
<dbReference type="PROSITE" id="PS00131">
    <property type="entry name" value="CARBOXYPEPT_SER_SER"/>
    <property type="match status" value="1"/>
</dbReference>
<dbReference type="Pfam" id="PF00450">
    <property type="entry name" value="Peptidase_S10"/>
    <property type="match status" value="1"/>
</dbReference>
<dbReference type="InterPro" id="IPR001563">
    <property type="entry name" value="Peptidase_S10"/>
</dbReference>
<keyword evidence="5 7" id="KW-0121">Carboxypeptidase</keyword>
<evidence type="ECO:0000256" key="5">
    <source>
        <dbReference type="RuleBase" id="RU361156"/>
    </source>
</evidence>
<dbReference type="Gene3D" id="3.40.50.1820">
    <property type="entry name" value="alpha/beta hydrolase"/>
    <property type="match status" value="1"/>
</dbReference>
<dbReference type="InterPro" id="IPR029058">
    <property type="entry name" value="AB_hydrolase_fold"/>
</dbReference>
<dbReference type="InterPro" id="IPR018202">
    <property type="entry name" value="Ser_caboxypep_ser_AS"/>
</dbReference>
<dbReference type="Gene3D" id="6.10.250.940">
    <property type="match status" value="1"/>
</dbReference>
<feature type="chain" id="PRO_5015797219" description="Carboxypeptidase" evidence="5">
    <location>
        <begin position="27"/>
        <end position="608"/>
    </location>
</feature>
<dbReference type="PANTHER" id="PTHR11802:SF201">
    <property type="entry name" value="CARBOXYPEPTIDASE"/>
    <property type="match status" value="1"/>
</dbReference>
<dbReference type="GO" id="GO:0004185">
    <property type="term" value="F:serine-type carboxypeptidase activity"/>
    <property type="evidence" value="ECO:0007669"/>
    <property type="project" value="UniProtKB-UniRule"/>
</dbReference>
<dbReference type="PROSITE" id="PS51257">
    <property type="entry name" value="PROKAR_LIPOPROTEIN"/>
    <property type="match status" value="1"/>
</dbReference>
<sequence>MSPRRAPPPAAAAALLILLACGAAAAMRAPPPAAQIGRGDAAGAGGAGGAGAGAGAGRAPRRAAGPARAALALAAEGDRVESLPGAPGLLDFDMFAGNVTVDADAGRALFYVFVERDVEPEAAPIVLWLNGGPGCSSLGGGFMSELGPFFPHHGGEELKPNPFAWNRGLANLLFLESPAFVGFSFSDRPQDAVVGDARTASDARAFLLGWLERFPQYADSDIFISGESYGGHYVPHLALEVVRGNARGREPRINLKGFLVGNAWTDAETDNKGTLDFWYSHALISAEAHEGIHKHCNFSNIGPLAAGAHALALSRSAGLRPGRAAAPLPQPGPEAAQSAALEAAQSAADEACEAFVSQAFDAIAGINIYDIYADVCNPEPPPPPPVAAGAAAATAPPAAGRYRGALLGHAPGPAPAGRAAGGSGLPDSAPGLSGLSGLSYPQPGRVPRYDPCIDNKVEVYLNNPEVQAALHANQTGQLPGPWQDCTPAIAYSRSDLLSSMLPVYKELIDSGGLQIWVFSGDVDGIVPILGSRRWIEGLGLPLKRAWRAWFSQTGQVGGWRVDYDSLSLVSVRNAGHMVPYTQPERGYNLLAQFLLEAGADLPPAPSAR</sequence>
<keyword evidence="4" id="KW-0325">Glycoprotein</keyword>
<dbReference type="PROSITE" id="PS00560">
    <property type="entry name" value="CARBOXYPEPT_SER_HIS"/>
    <property type="match status" value="1"/>
</dbReference>
<comment type="caution">
    <text evidence="7">The sequence shown here is derived from an EMBL/GenBank/DDBJ whole genome shotgun (WGS) entry which is preliminary data.</text>
</comment>
<dbReference type="PRINTS" id="PR00724">
    <property type="entry name" value="CRBOXYPTASEC"/>
</dbReference>
<keyword evidence="8" id="KW-1185">Reference proteome</keyword>
<dbReference type="SUPFAM" id="SSF53474">
    <property type="entry name" value="alpha/beta-Hydrolases"/>
    <property type="match status" value="1"/>
</dbReference>
<dbReference type="OrthoDB" id="443318at2759"/>
<dbReference type="Gene3D" id="3.40.50.11320">
    <property type="match status" value="1"/>
</dbReference>
<dbReference type="InterPro" id="IPR033124">
    <property type="entry name" value="Ser_caboxypep_his_AS"/>
</dbReference>
<evidence type="ECO:0000313" key="7">
    <source>
        <dbReference type="EMBL" id="GBF89345.1"/>
    </source>
</evidence>
<evidence type="ECO:0000256" key="1">
    <source>
        <dbReference type="ARBA" id="ARBA00009431"/>
    </source>
</evidence>
<keyword evidence="2 5" id="KW-0732">Signal</keyword>
<accession>A0A2V0NX08</accession>
<dbReference type="FunCoup" id="A0A2V0NX08">
    <property type="interactions" value="275"/>
</dbReference>
<evidence type="ECO:0000256" key="6">
    <source>
        <dbReference type="SAM" id="MobiDB-lite"/>
    </source>
</evidence>
<dbReference type="EC" id="3.4.16.-" evidence="5"/>
<keyword evidence="3" id="KW-1015">Disulfide bond</keyword>
<dbReference type="STRING" id="307507.A0A2V0NX08"/>
<proteinExistence type="inferred from homology"/>
<keyword evidence="5" id="KW-0378">Hydrolase</keyword>
<protein>
    <recommendedName>
        <fullName evidence="5">Carboxypeptidase</fullName>
        <ecNumber evidence="5">3.4.16.-</ecNumber>
    </recommendedName>
</protein>
<reference evidence="7 8" key="1">
    <citation type="journal article" date="2018" name="Sci. Rep.">
        <title>Raphidocelis subcapitata (=Pseudokirchneriella subcapitata) provides an insight into genome evolution and environmental adaptations in the Sphaeropleales.</title>
        <authorList>
            <person name="Suzuki S."/>
            <person name="Yamaguchi H."/>
            <person name="Nakajima N."/>
            <person name="Kawachi M."/>
        </authorList>
    </citation>
    <scope>NUCLEOTIDE SEQUENCE [LARGE SCALE GENOMIC DNA]</scope>
    <source>
        <strain evidence="7 8">NIES-35</strain>
    </source>
</reference>
<gene>
    <name evidence="7" type="ORF">Rsub_02223</name>
</gene>
<keyword evidence="5" id="KW-0645">Protease</keyword>
<feature type="region of interest" description="Disordered" evidence="6">
    <location>
        <begin position="405"/>
        <end position="427"/>
    </location>
</feature>
<feature type="compositionally biased region" description="Low complexity" evidence="6">
    <location>
        <begin position="405"/>
        <end position="418"/>
    </location>
</feature>
<evidence type="ECO:0000256" key="2">
    <source>
        <dbReference type="ARBA" id="ARBA00022729"/>
    </source>
</evidence>
<dbReference type="FunFam" id="3.40.50.11320:FF:000002">
    <property type="entry name" value="Carboxypeptidase"/>
    <property type="match status" value="1"/>
</dbReference>
<dbReference type="EMBL" id="BDRX01000009">
    <property type="protein sequence ID" value="GBF89345.1"/>
    <property type="molecule type" value="Genomic_DNA"/>
</dbReference>
<feature type="region of interest" description="Disordered" evidence="6">
    <location>
        <begin position="322"/>
        <end position="341"/>
    </location>
</feature>
<evidence type="ECO:0000256" key="4">
    <source>
        <dbReference type="ARBA" id="ARBA00023180"/>
    </source>
</evidence>
<dbReference type="GO" id="GO:0006508">
    <property type="term" value="P:proteolysis"/>
    <property type="evidence" value="ECO:0007669"/>
    <property type="project" value="UniProtKB-KW"/>
</dbReference>